<name>A0ACD6AAK5_AVESA</name>
<protein>
    <submittedName>
        <fullName evidence="1">Uncharacterized protein</fullName>
    </submittedName>
</protein>
<dbReference type="Proteomes" id="UP001732700">
    <property type="component" value="Chromosome 7D"/>
</dbReference>
<organism evidence="1 2">
    <name type="scientific">Avena sativa</name>
    <name type="common">Oat</name>
    <dbReference type="NCBI Taxonomy" id="4498"/>
    <lineage>
        <taxon>Eukaryota</taxon>
        <taxon>Viridiplantae</taxon>
        <taxon>Streptophyta</taxon>
        <taxon>Embryophyta</taxon>
        <taxon>Tracheophyta</taxon>
        <taxon>Spermatophyta</taxon>
        <taxon>Magnoliopsida</taxon>
        <taxon>Liliopsida</taxon>
        <taxon>Poales</taxon>
        <taxon>Poaceae</taxon>
        <taxon>BOP clade</taxon>
        <taxon>Pooideae</taxon>
        <taxon>Poodae</taxon>
        <taxon>Poeae</taxon>
        <taxon>Poeae Chloroplast Group 1 (Aveneae type)</taxon>
        <taxon>Aveninae</taxon>
        <taxon>Avena</taxon>
    </lineage>
</organism>
<reference evidence="1" key="2">
    <citation type="submission" date="2025-09" db="UniProtKB">
        <authorList>
            <consortium name="EnsemblPlants"/>
        </authorList>
    </citation>
    <scope>IDENTIFICATION</scope>
</reference>
<accession>A0ACD6AAK5</accession>
<reference evidence="1" key="1">
    <citation type="submission" date="2021-05" db="EMBL/GenBank/DDBJ databases">
        <authorList>
            <person name="Scholz U."/>
            <person name="Mascher M."/>
            <person name="Fiebig A."/>
        </authorList>
    </citation>
    <scope>NUCLEOTIDE SEQUENCE [LARGE SCALE GENOMIC DNA]</scope>
</reference>
<evidence type="ECO:0000313" key="2">
    <source>
        <dbReference type="Proteomes" id="UP001732700"/>
    </source>
</evidence>
<evidence type="ECO:0000313" key="1">
    <source>
        <dbReference type="EnsemblPlants" id="AVESA.00010b.r2.7DG1365870.1.CDS"/>
    </source>
</evidence>
<keyword evidence="2" id="KW-1185">Reference proteome</keyword>
<proteinExistence type="predicted"/>
<sequence length="540" mass="60158">MWPRPHKLPLPTRYINVAPNSPFPAFHPQIPIRNSKGERQKPREQDEQASKPRAIPPKLLPSSRASSPSPSLIRPEDGLAVVRLCAPEEKSRSGSQASNKCLWWSRLLFEKPAMEWLDEYEKLVIRMDTPKVVIDNAVCPTATLVQVDSARKRGVLLEAVQVLADLDLSVKKAYISSDGRWFMDVFHITDRHGCKLTDESVILYIQQSLGTWTEPSQPSALEGLTVLELTGADRAGLISEVFAVLADMDCSVVDARAWSHRGRLACLVYLRDEDADAVRVARIESRLGPLLRGDSDASGGVVAVPACSVAHADRRLHQLMYVARDHDRAFPTPSVSVESWAERGYSVVNVQCADRPKLLYDVVCTLTDMDYLVFHGTIDTNCGEARQEFYIRHADGSPISSEAEMQRVSQCLQDAIERRSFEGVRLELCTPDRLGLLSDVTRTFRENGLLVAQAEVSTKGDMATNVFYVTDTTAGQAIHQSAIDAVRERVGVDCLVVQEHWPQPYKKAKLDDRNGGGIGLDHLGNFVKRNLYHLGLIRSW</sequence>
<dbReference type="EnsemblPlants" id="AVESA.00010b.r2.7DG1365870.1">
    <property type="protein sequence ID" value="AVESA.00010b.r2.7DG1365870.1.CDS"/>
    <property type="gene ID" value="AVESA.00010b.r2.7DG1365870"/>
</dbReference>